<organism evidence="2">
    <name type="scientific">marine sediment metagenome</name>
    <dbReference type="NCBI Taxonomy" id="412755"/>
    <lineage>
        <taxon>unclassified sequences</taxon>
        <taxon>metagenomes</taxon>
        <taxon>ecological metagenomes</taxon>
    </lineage>
</organism>
<proteinExistence type="predicted"/>
<reference evidence="2" key="1">
    <citation type="journal article" date="2015" name="Nature">
        <title>Complex archaea that bridge the gap between prokaryotes and eukaryotes.</title>
        <authorList>
            <person name="Spang A."/>
            <person name="Saw J.H."/>
            <person name="Jorgensen S.L."/>
            <person name="Zaremba-Niedzwiedzka K."/>
            <person name="Martijn J."/>
            <person name="Lind A.E."/>
            <person name="van Eijk R."/>
            <person name="Schleper C."/>
            <person name="Guy L."/>
            <person name="Ettema T.J."/>
        </authorList>
    </citation>
    <scope>NUCLEOTIDE SEQUENCE</scope>
</reference>
<comment type="caution">
    <text evidence="2">The sequence shown here is derived from an EMBL/GenBank/DDBJ whole genome shotgun (WGS) entry which is preliminary data.</text>
</comment>
<feature type="region of interest" description="Disordered" evidence="1">
    <location>
        <begin position="153"/>
        <end position="174"/>
    </location>
</feature>
<name>A0A0F9PDP6_9ZZZZ</name>
<dbReference type="AlphaFoldDB" id="A0A0F9PDP6"/>
<evidence type="ECO:0000256" key="1">
    <source>
        <dbReference type="SAM" id="MobiDB-lite"/>
    </source>
</evidence>
<sequence length="208" mass="23438">MTVAAGIDVARFGRDMTAVVIVEDTKVFAMQEWNKTDLMTSVGKVRAICDDHKVDILAIDDTGVGGAITDRLLELYEEGEIEFEILAVNFGSKANEEDRFHNKGSEIYWRLHETLDPDTEETLKLPRHHPLIQKLVSQLSKVMHSHDSRERIWVDKTGAKGQQKRVGDPEPPSPDLADALCLALEAWSNFWDAPQQPRKYHGTSFLNG</sequence>
<accession>A0A0F9PDP6</accession>
<dbReference type="EMBL" id="LAZR01006526">
    <property type="protein sequence ID" value="KKM91482.1"/>
    <property type="molecule type" value="Genomic_DNA"/>
</dbReference>
<dbReference type="Gene3D" id="3.30.420.240">
    <property type="match status" value="1"/>
</dbReference>
<evidence type="ECO:0008006" key="3">
    <source>
        <dbReference type="Google" id="ProtNLM"/>
    </source>
</evidence>
<gene>
    <name evidence="2" type="ORF">LCGC14_1228210</name>
</gene>
<evidence type="ECO:0000313" key="2">
    <source>
        <dbReference type="EMBL" id="KKM91482.1"/>
    </source>
</evidence>
<protein>
    <recommendedName>
        <fullName evidence="3">Terminase large subunit gp17-like C-terminal domain-containing protein</fullName>
    </recommendedName>
</protein>